<organism evidence="1 2">
    <name type="scientific">Actinomadura geliboluensis</name>
    <dbReference type="NCBI Taxonomy" id="882440"/>
    <lineage>
        <taxon>Bacteria</taxon>
        <taxon>Bacillati</taxon>
        <taxon>Actinomycetota</taxon>
        <taxon>Actinomycetes</taxon>
        <taxon>Streptosporangiales</taxon>
        <taxon>Thermomonosporaceae</taxon>
        <taxon>Actinomadura</taxon>
    </lineage>
</organism>
<keyword evidence="2" id="KW-1185">Reference proteome</keyword>
<evidence type="ECO:0000313" key="2">
    <source>
        <dbReference type="Proteomes" id="UP000305238"/>
    </source>
</evidence>
<dbReference type="RefSeq" id="WP_138636103.1">
    <property type="nucleotide sequence ID" value="NZ_JASWDG010000149.1"/>
</dbReference>
<sequence>MTAGGLEGVDDVGWASLRHAYGAAEDFPQTLRDAVGDDDERAGDATEHLFGSVYHQGTLYTATPWAVPFVARLAADPGTRRRDVLVSLLGAIAAADDATPEVLADVRAALAREAPLMVALLDDPDTDIRDYTTYLLGHLPDSCAAEVLPALRARRKKERSPLVLAGLLAAAGRLDPRGSAAWLAEEVAGRSAAVRAGALWAIAANGLPWTDAASEAAARCWLEGEPLKGWIWADDPFDDIAGRIDGPSFAALARTLLDQGPADSARTAVDAAYQRCVRSRSARAEAAPVLAAGLRHSDLGVRVAAATAIRDVREAAVETADALAALAAEPPADADSLEARVFDAALETLIGLGDTRWREPFIAALGAGAATADAVSLLIDTGVPADAELLAAVRRRLAAIPLGGPAESGGYDAHLARMRHHNEVNGLTRLLHRWGPGAAEAVPELLRLVPHDNWWTARALAAIGPAASAAVPALTSTRDDPEASWRQRLDGARALAAITGDTAQLTACIAEAATADPVLAAQTAVDHELPLDDFLPVLRALADAGTGDDPSAIKSRLEAAGLLLRTGDKATAIQAAADAIDRGRHTADAMDLAGLVGPDAAPLLPRLRKLLGDRHSATAAALAIRRITGDSAPLLDAVRRNLPYLGAGPWLDALLRELGTDAAPLVPDLRELVDGDAAIPGVGVYGRQVRQDEEERRELLAILPGLTP</sequence>
<dbReference type="SUPFAM" id="SSF48371">
    <property type="entry name" value="ARM repeat"/>
    <property type="match status" value="1"/>
</dbReference>
<dbReference type="OrthoDB" id="292843at2"/>
<dbReference type="InterPro" id="IPR016024">
    <property type="entry name" value="ARM-type_fold"/>
</dbReference>
<protein>
    <recommendedName>
        <fullName evidence="3">HEAT repeat domain-containing protein</fullName>
    </recommendedName>
</protein>
<name>A0A5S4HJY7_9ACTN</name>
<dbReference type="AlphaFoldDB" id="A0A5S4HJY7"/>
<dbReference type="Proteomes" id="UP000305238">
    <property type="component" value="Unassembled WGS sequence"/>
</dbReference>
<accession>A0A5S4HJY7</accession>
<evidence type="ECO:0000313" key="1">
    <source>
        <dbReference type="EMBL" id="TMR40530.1"/>
    </source>
</evidence>
<reference evidence="1 2" key="1">
    <citation type="submission" date="2019-05" db="EMBL/GenBank/DDBJ databases">
        <title>Draft genome sequence of Actinomadura geliboluensis A8036.</title>
        <authorList>
            <person name="Saricaoglu S."/>
            <person name="Isik K."/>
        </authorList>
    </citation>
    <scope>NUCLEOTIDE SEQUENCE [LARGE SCALE GENOMIC DNA]</scope>
    <source>
        <strain evidence="1 2">A8036</strain>
    </source>
</reference>
<comment type="caution">
    <text evidence="1">The sequence shown here is derived from an EMBL/GenBank/DDBJ whole genome shotgun (WGS) entry which is preliminary data.</text>
</comment>
<dbReference type="Gene3D" id="1.25.10.10">
    <property type="entry name" value="Leucine-rich Repeat Variant"/>
    <property type="match status" value="1"/>
</dbReference>
<gene>
    <name evidence="1" type="ORF">ETD96_10365</name>
</gene>
<evidence type="ECO:0008006" key="3">
    <source>
        <dbReference type="Google" id="ProtNLM"/>
    </source>
</evidence>
<proteinExistence type="predicted"/>
<dbReference type="EMBL" id="VCKZ01000052">
    <property type="protein sequence ID" value="TMR40530.1"/>
    <property type="molecule type" value="Genomic_DNA"/>
</dbReference>
<dbReference type="InterPro" id="IPR011989">
    <property type="entry name" value="ARM-like"/>
</dbReference>